<organism evidence="3 4">
    <name type="scientific">Pacificimonas flava</name>
    <dbReference type="NCBI Taxonomy" id="1234595"/>
    <lineage>
        <taxon>Bacteria</taxon>
        <taxon>Pseudomonadati</taxon>
        <taxon>Pseudomonadota</taxon>
        <taxon>Alphaproteobacteria</taxon>
        <taxon>Sphingomonadales</taxon>
        <taxon>Sphingosinicellaceae</taxon>
        <taxon>Pacificimonas</taxon>
    </lineage>
</organism>
<dbReference type="AlphaFoldDB" id="M2TLC8"/>
<comment type="caution">
    <text evidence="3">The sequence shown here is derived from an EMBL/GenBank/DDBJ whole genome shotgun (WGS) entry which is preliminary data.</text>
</comment>
<feature type="domain" description="Terminase large subunit gp17-like C-terminal" evidence="2">
    <location>
        <begin position="283"/>
        <end position="431"/>
    </location>
</feature>
<dbReference type="Pfam" id="PF17289">
    <property type="entry name" value="Terminase_6C"/>
    <property type="match status" value="1"/>
</dbReference>
<dbReference type="Gene3D" id="3.40.50.300">
    <property type="entry name" value="P-loop containing nucleotide triphosphate hydrolases"/>
    <property type="match status" value="1"/>
</dbReference>
<reference evidence="3 4" key="1">
    <citation type="journal article" date="2013" name="Genome Announc.">
        <title>Draft Genome Sequence of Strain JLT2015T, Belonging to the Family Sphingomonadaceae of the Alphaproteobacteria.</title>
        <authorList>
            <person name="Tang K."/>
            <person name="Liu K."/>
            <person name="Li S."/>
            <person name="Jiao N."/>
        </authorList>
    </citation>
    <scope>NUCLEOTIDE SEQUENCE [LARGE SCALE GENOMIC DNA]</scope>
    <source>
        <strain evidence="3 4">JLT2015</strain>
    </source>
</reference>
<name>M2TLC8_9SPHN</name>
<evidence type="ECO:0000259" key="2">
    <source>
        <dbReference type="Pfam" id="PF17289"/>
    </source>
</evidence>
<gene>
    <name evidence="3" type="ORF">C725_2192</name>
</gene>
<proteinExistence type="predicted"/>
<dbReference type="Proteomes" id="UP000011717">
    <property type="component" value="Unassembled WGS sequence"/>
</dbReference>
<accession>M2TLC8</accession>
<evidence type="ECO:0000256" key="1">
    <source>
        <dbReference type="ARBA" id="ARBA00022612"/>
    </source>
</evidence>
<dbReference type="RefSeq" id="WP_008602783.1">
    <property type="nucleotide sequence ID" value="NZ_AMRV01000007.1"/>
</dbReference>
<dbReference type="InterPro" id="IPR035421">
    <property type="entry name" value="Terminase_6C"/>
</dbReference>
<dbReference type="Pfam" id="PF03237">
    <property type="entry name" value="Terminase_6N"/>
    <property type="match status" value="1"/>
</dbReference>
<keyword evidence="4" id="KW-1185">Reference proteome</keyword>
<keyword evidence="1" id="KW-1188">Viral release from host cell</keyword>
<dbReference type="PATRIC" id="fig|1234595.3.peg.2195"/>
<evidence type="ECO:0000313" key="3">
    <source>
        <dbReference type="EMBL" id="EMD82471.1"/>
    </source>
</evidence>
<sequence>MTGRPVRFGDLAAADAEVRSAVLAGLSGEDAADLLHDWEFMARAEQLPPPPVATGDVPIWLMLAGRGFGKTRAGAEWVRTIAETVRGARIALVGSTVDEVRRVMVEGASGLLNLGAPEMRPDFFPARRLLRWKETGAAAILYSAEVPDSLRGPEHHAAWGDELAKWPNGEQTLSNLRMGLRLGSHPRLLLTTTPKPSPLLKRLLDDPDVAVTRGATADNRLALPASFLRAMERAYGGTALGRQELGGELIEDFEGALWTRALLERCRVASAPPREAMRRVVLGVDPPAGGRGAASAKCGLVLAALGADDKAYVLADLTVPGGPELWAATVAAAQQVYEVDLVVAEVNNGGDMVGSVLAAAGVTAAPKLVRASRGKSARAEPVATLYGSGKVHHVGTMPELEDELCGLMQGGGYEGPGHSPDRADALVWALTELMLGRPVRPQIRKL</sequence>
<evidence type="ECO:0000313" key="4">
    <source>
        <dbReference type="Proteomes" id="UP000011717"/>
    </source>
</evidence>
<protein>
    <submittedName>
        <fullName evidence="3">Phage DNA Packaging Protein</fullName>
    </submittedName>
</protein>
<dbReference type="EMBL" id="AMRV01000007">
    <property type="protein sequence ID" value="EMD82471.1"/>
    <property type="molecule type" value="Genomic_DNA"/>
</dbReference>
<dbReference type="InterPro" id="IPR027417">
    <property type="entry name" value="P-loop_NTPase"/>
</dbReference>